<protein>
    <submittedName>
        <fullName evidence="1">Uncharacterized protein</fullName>
    </submittedName>
</protein>
<organism evidence="1 2">
    <name type="scientific">Entomobacter blattae</name>
    <dbReference type="NCBI Taxonomy" id="2762277"/>
    <lineage>
        <taxon>Bacteria</taxon>
        <taxon>Pseudomonadati</taxon>
        <taxon>Pseudomonadota</taxon>
        <taxon>Alphaproteobacteria</taxon>
        <taxon>Acetobacterales</taxon>
        <taxon>Acetobacteraceae</taxon>
        <taxon>Entomobacter</taxon>
    </lineage>
</organism>
<evidence type="ECO:0000313" key="1">
    <source>
        <dbReference type="EMBL" id="QNT78178.1"/>
    </source>
</evidence>
<dbReference type="RefSeq" id="WP_203414524.1">
    <property type="nucleotide sequence ID" value="NZ_CP060244.1"/>
</dbReference>
<dbReference type="Proteomes" id="UP000516349">
    <property type="component" value="Chromosome"/>
</dbReference>
<reference evidence="1 2" key="1">
    <citation type="submission" date="2020-08" db="EMBL/GenBank/DDBJ databases">
        <title>Complete genome sequence of Entomobacter blattae G55GP.</title>
        <authorList>
            <person name="Poehlein A."/>
            <person name="Guzman J."/>
            <person name="Daniel R."/>
            <person name="Vilcinskas A."/>
        </authorList>
    </citation>
    <scope>NUCLEOTIDE SEQUENCE [LARGE SCALE GENOMIC DNA]</scope>
    <source>
        <strain evidence="1 2">G55GP</strain>
    </source>
</reference>
<dbReference type="KEGG" id="ebla:JGUZn3_09470"/>
<sequence length="196" mass="22290">MKKALLSIWIMVFLHVISLNFSYAKQAADLGTYSCTTDKIDQCNTHGSIVYIHILELRRKFHYLIGSKNDKIVSYLYNGKLFKQFGDVFTAFVTIKQNGIYYYLTGSRYQSLFEKGIAVFTEKGKMVGAGILYYPCAPVGTEGCSKRAHFAIYVKDIPKKDEIVTNMKAWINGIMKLDSFESSHIHLEKVDVTTLP</sequence>
<evidence type="ECO:0000313" key="2">
    <source>
        <dbReference type="Proteomes" id="UP000516349"/>
    </source>
</evidence>
<gene>
    <name evidence="1" type="ORF">JGUZn3_09470</name>
</gene>
<accession>A0A7H1NQW8</accession>
<dbReference type="EMBL" id="CP060244">
    <property type="protein sequence ID" value="QNT78178.1"/>
    <property type="molecule type" value="Genomic_DNA"/>
</dbReference>
<name>A0A7H1NQW8_9PROT</name>
<keyword evidence="2" id="KW-1185">Reference proteome</keyword>
<dbReference type="AlphaFoldDB" id="A0A7H1NQW8"/>
<proteinExistence type="predicted"/>